<dbReference type="EMBL" id="JPQZ01000197">
    <property type="protein sequence ID" value="KKO73864.1"/>
    <property type="molecule type" value="Genomic_DNA"/>
</dbReference>
<protein>
    <submittedName>
        <fullName evidence="1">Uncharacterized protein</fullName>
    </submittedName>
</protein>
<name>A0A0F9Z7E1_9MICR</name>
<dbReference type="AlphaFoldDB" id="A0A0F9Z7E1"/>
<evidence type="ECO:0000313" key="2">
    <source>
        <dbReference type="Proteomes" id="UP000034350"/>
    </source>
</evidence>
<reference evidence="1 2" key="1">
    <citation type="journal article" date="2015" name="Environ. Microbiol.">
        <title>Genome analyses suggest the presence of polyploidy and recent human-driven expansions in eight global populations of the honeybee pathogen Nosema ceranae.</title>
        <authorList>
            <person name="Pelin A."/>
            <person name="Selman M."/>
            <person name="Aris-Brosou S."/>
            <person name="Farinelli L."/>
            <person name="Corradi N."/>
        </authorList>
    </citation>
    <scope>NUCLEOTIDE SEQUENCE [LARGE SCALE GENOMIC DNA]</scope>
    <source>
        <strain evidence="1 2">PA08 1199</strain>
    </source>
</reference>
<dbReference type="GeneID" id="36319303"/>
<evidence type="ECO:0000313" key="1">
    <source>
        <dbReference type="EMBL" id="KKO73864.1"/>
    </source>
</evidence>
<gene>
    <name evidence="1" type="ORF">AAJ76_1970003738</name>
</gene>
<organism evidence="1 2">
    <name type="scientific">Vairimorpha ceranae</name>
    <dbReference type="NCBI Taxonomy" id="40302"/>
    <lineage>
        <taxon>Eukaryota</taxon>
        <taxon>Fungi</taxon>
        <taxon>Fungi incertae sedis</taxon>
        <taxon>Microsporidia</taxon>
        <taxon>Nosematidae</taxon>
        <taxon>Vairimorpha</taxon>
    </lineage>
</organism>
<dbReference type="Proteomes" id="UP000034350">
    <property type="component" value="Unassembled WGS sequence"/>
</dbReference>
<dbReference type="VEuPathDB" id="MicrosporidiaDB:AAJ76_1970003738"/>
<proteinExistence type="predicted"/>
<sequence>MFIFYHNFVVAKLFSKFYNVPLRLHFFHKAYKTLNCILQLQVYTYSIGNF</sequence>
<dbReference type="RefSeq" id="XP_024329606.1">
    <property type="nucleotide sequence ID" value="XM_024474386.1"/>
</dbReference>
<comment type="caution">
    <text evidence="1">The sequence shown here is derived from an EMBL/GenBank/DDBJ whole genome shotgun (WGS) entry which is preliminary data.</text>
</comment>
<keyword evidence="2" id="KW-1185">Reference proteome</keyword>
<accession>A0A0F9Z7E1</accession>